<reference evidence="2 3" key="1">
    <citation type="journal article" date="2022" name="Arch. Microbiol.">
        <title>Paraburkholderia bengalensis sp. nov. isolated from roots of Oryza sativa, IR64.</title>
        <authorList>
            <person name="Nag P."/>
            <person name="Mondal N."/>
            <person name="Sarkar J."/>
            <person name="Das S."/>
        </authorList>
    </citation>
    <scope>NUCLEOTIDE SEQUENCE [LARGE SCALE GENOMIC DNA]</scope>
    <source>
        <strain evidence="2 3">IR64_4_BI</strain>
    </source>
</reference>
<organism evidence="2 3">
    <name type="scientific">Paraburkholderia bengalensis</name>
    <dbReference type="NCBI Taxonomy" id="2747562"/>
    <lineage>
        <taxon>Bacteria</taxon>
        <taxon>Pseudomonadati</taxon>
        <taxon>Pseudomonadota</taxon>
        <taxon>Betaproteobacteria</taxon>
        <taxon>Burkholderiales</taxon>
        <taxon>Burkholderiaceae</taxon>
        <taxon>Paraburkholderia</taxon>
    </lineage>
</organism>
<proteinExistence type="predicted"/>
<feature type="region of interest" description="Disordered" evidence="1">
    <location>
        <begin position="94"/>
        <end position="156"/>
    </location>
</feature>
<sequence length="156" mass="16671">MNTARSDLHATAPGSWEGQVPSYRLPSTWEAFALAHAEALTKGMALWHEMWTRVASAKSPLDYAVAATLMWPDCASQTMLYCKRLSDLASGAHIDANGNATNPQSASLAATNAPITAQTKSASTSRLPADNDAVNAQPYANRSVKRAVPVPQFRGE</sequence>
<name>A0ABU8IWY6_9BURK</name>
<evidence type="ECO:0008006" key="4">
    <source>
        <dbReference type="Google" id="ProtNLM"/>
    </source>
</evidence>
<feature type="compositionally biased region" description="Polar residues" evidence="1">
    <location>
        <begin position="98"/>
        <end position="126"/>
    </location>
</feature>
<gene>
    <name evidence="2" type="ORF">H3V53_23095</name>
</gene>
<accession>A0ABU8IWY6</accession>
<evidence type="ECO:0000313" key="2">
    <source>
        <dbReference type="EMBL" id="MEI5999989.1"/>
    </source>
</evidence>
<evidence type="ECO:0000313" key="3">
    <source>
        <dbReference type="Proteomes" id="UP001386437"/>
    </source>
</evidence>
<dbReference type="Proteomes" id="UP001386437">
    <property type="component" value="Unassembled WGS sequence"/>
</dbReference>
<keyword evidence="3" id="KW-1185">Reference proteome</keyword>
<evidence type="ECO:0000256" key="1">
    <source>
        <dbReference type="SAM" id="MobiDB-lite"/>
    </source>
</evidence>
<protein>
    <recommendedName>
        <fullName evidence="4">Phasin protein</fullName>
    </recommendedName>
</protein>
<dbReference type="EMBL" id="JACFYJ010000042">
    <property type="protein sequence ID" value="MEI5999989.1"/>
    <property type="molecule type" value="Genomic_DNA"/>
</dbReference>
<comment type="caution">
    <text evidence="2">The sequence shown here is derived from an EMBL/GenBank/DDBJ whole genome shotgun (WGS) entry which is preliminary data.</text>
</comment>
<dbReference type="RefSeq" id="WP_336599970.1">
    <property type="nucleotide sequence ID" value="NZ_JACFYJ010000042.1"/>
</dbReference>